<dbReference type="Proteomes" id="UP000318582">
    <property type="component" value="Unassembled WGS sequence"/>
</dbReference>
<dbReference type="AlphaFoldDB" id="A0A507DXC8"/>
<evidence type="ECO:0000259" key="3">
    <source>
        <dbReference type="PROSITE" id="PS50800"/>
    </source>
</evidence>
<dbReference type="STRING" id="109895.A0A507DXC8"/>
<accession>A0A507DXC8</accession>
<keyword evidence="2" id="KW-0472">Membrane</keyword>
<evidence type="ECO:0000256" key="2">
    <source>
        <dbReference type="SAM" id="Phobius"/>
    </source>
</evidence>
<dbReference type="SMART" id="SM00513">
    <property type="entry name" value="SAP"/>
    <property type="match status" value="1"/>
</dbReference>
<feature type="transmembrane region" description="Helical" evidence="2">
    <location>
        <begin position="324"/>
        <end position="345"/>
    </location>
</feature>
<protein>
    <recommendedName>
        <fullName evidence="3">SAP domain-containing protein</fullName>
    </recommendedName>
</protein>
<proteinExistence type="predicted"/>
<feature type="domain" description="SAP" evidence="3">
    <location>
        <begin position="10"/>
        <end position="44"/>
    </location>
</feature>
<comment type="caution">
    <text evidence="4">The sequence shown here is derived from an EMBL/GenBank/DDBJ whole genome shotgun (WGS) entry which is preliminary data.</text>
</comment>
<keyword evidence="5" id="KW-1185">Reference proteome</keyword>
<dbReference type="InterPro" id="IPR003034">
    <property type="entry name" value="SAP_dom"/>
</dbReference>
<feature type="transmembrane region" description="Helical" evidence="2">
    <location>
        <begin position="393"/>
        <end position="415"/>
    </location>
</feature>
<name>A0A507DXC8_9FUNG</name>
<dbReference type="Pfam" id="PF02037">
    <property type="entry name" value="SAP"/>
    <property type="match status" value="1"/>
</dbReference>
<evidence type="ECO:0000256" key="1">
    <source>
        <dbReference type="SAM" id="MobiDB-lite"/>
    </source>
</evidence>
<organism evidence="4 5">
    <name type="scientific">Powellomyces hirtus</name>
    <dbReference type="NCBI Taxonomy" id="109895"/>
    <lineage>
        <taxon>Eukaryota</taxon>
        <taxon>Fungi</taxon>
        <taxon>Fungi incertae sedis</taxon>
        <taxon>Chytridiomycota</taxon>
        <taxon>Chytridiomycota incertae sedis</taxon>
        <taxon>Chytridiomycetes</taxon>
        <taxon>Spizellomycetales</taxon>
        <taxon>Powellomycetaceae</taxon>
        <taxon>Powellomyces</taxon>
    </lineage>
</organism>
<keyword evidence="2" id="KW-1133">Transmembrane helix</keyword>
<feature type="transmembrane region" description="Helical" evidence="2">
    <location>
        <begin position="152"/>
        <end position="169"/>
    </location>
</feature>
<sequence length="544" mass="59791">MAVAFLFGRTSEFNLRKLQRELKSRKLPVTGQKEVLIARLEEYEGISTGSANGQSSSSSSDNDAPHDTTATTSDAIHAEDHGLATKAADNAVSILHRRSSRATIELRRNELARERDALSLWRSPLLFSKYLSLYLRDSVALGMRQVFAHERIVLAVSVALLAGIVTYRSEGPHQRAVEALEANVLWYGWWLVLGIASSIGLGTGLHTFVLFLGPHIAHVTLTAYQCQTLDFQVRGPNSFACDVPDPAARNAAAATAAVTVWQIAKKVRWESFFWGMGTSVGELPPYFVARAAAEAGRDDQGFDSIEGVLNKPRNQRTLGERVQVAMYNLMQSLGFFGILLCASIPNPLFDLAGIVCGHFGVPFMTFFGATFLGKAVFKSSIQPRDVESKLTSLIPLYRVSFAARITQTISVILMLSEDILSFILAELKEFAPSIHRIVQKLLDEQVKRYQQDDGGDETGNGGGKKGDSDSNNFVGAAWNTLLAAMIGYFVLSLLASLATSQMKKAQEVELHALREQLENESPPRKVRWGNVWMFGGFSKKENEA</sequence>
<dbReference type="InterPro" id="IPR036361">
    <property type="entry name" value="SAP_dom_sf"/>
</dbReference>
<feature type="region of interest" description="Disordered" evidence="1">
    <location>
        <begin position="48"/>
        <end position="70"/>
    </location>
</feature>
<dbReference type="SUPFAM" id="SSF68906">
    <property type="entry name" value="SAP domain"/>
    <property type="match status" value="1"/>
</dbReference>
<reference evidence="4 5" key="1">
    <citation type="journal article" date="2019" name="Sci. Rep.">
        <title>Comparative genomics of chytrid fungi reveal insights into the obligate biotrophic and pathogenic lifestyle of Synchytrium endobioticum.</title>
        <authorList>
            <person name="van de Vossenberg B.T.L.H."/>
            <person name="Warris S."/>
            <person name="Nguyen H.D.T."/>
            <person name="van Gent-Pelzer M.P.E."/>
            <person name="Joly D.L."/>
            <person name="van de Geest H.C."/>
            <person name="Bonants P.J.M."/>
            <person name="Smith D.S."/>
            <person name="Levesque C.A."/>
            <person name="van der Lee T.A.J."/>
        </authorList>
    </citation>
    <scope>NUCLEOTIDE SEQUENCE [LARGE SCALE GENOMIC DNA]</scope>
    <source>
        <strain evidence="4 5">CBS 809.83</strain>
    </source>
</reference>
<dbReference type="PROSITE" id="PS50800">
    <property type="entry name" value="SAP"/>
    <property type="match status" value="1"/>
</dbReference>
<keyword evidence="2" id="KW-0812">Transmembrane</keyword>
<dbReference type="EMBL" id="QEAQ01000085">
    <property type="protein sequence ID" value="TPX56121.1"/>
    <property type="molecule type" value="Genomic_DNA"/>
</dbReference>
<feature type="transmembrane region" description="Helical" evidence="2">
    <location>
        <begin position="351"/>
        <end position="372"/>
    </location>
</feature>
<gene>
    <name evidence="4" type="ORF">PhCBS80983_g04773</name>
</gene>
<feature type="transmembrane region" description="Helical" evidence="2">
    <location>
        <begin position="189"/>
        <end position="212"/>
    </location>
</feature>
<evidence type="ECO:0000313" key="4">
    <source>
        <dbReference type="EMBL" id="TPX56121.1"/>
    </source>
</evidence>
<feature type="transmembrane region" description="Helical" evidence="2">
    <location>
        <begin position="476"/>
        <end position="497"/>
    </location>
</feature>
<feature type="compositionally biased region" description="Low complexity" evidence="1">
    <location>
        <begin position="48"/>
        <end position="62"/>
    </location>
</feature>
<feature type="region of interest" description="Disordered" evidence="1">
    <location>
        <begin position="449"/>
        <end position="469"/>
    </location>
</feature>
<evidence type="ECO:0000313" key="5">
    <source>
        <dbReference type="Proteomes" id="UP000318582"/>
    </source>
</evidence>
<dbReference type="Gene3D" id="1.10.720.30">
    <property type="entry name" value="SAP domain"/>
    <property type="match status" value="1"/>
</dbReference>